<dbReference type="SMART" id="SM00849">
    <property type="entry name" value="Lactamase_B"/>
    <property type="match status" value="1"/>
</dbReference>
<dbReference type="GO" id="GO:0042781">
    <property type="term" value="F:3'-tRNA processing endoribonuclease activity"/>
    <property type="evidence" value="ECO:0007669"/>
    <property type="project" value="TreeGrafter"/>
</dbReference>
<proteinExistence type="predicted"/>
<dbReference type="AlphaFoldDB" id="A0A4Y8Q3T5"/>
<reference evidence="6 7" key="1">
    <citation type="submission" date="2017-03" db="EMBL/GenBank/DDBJ databases">
        <title>Isolation of Levoglucosan Utilizing Bacteria.</title>
        <authorList>
            <person name="Arya A.S."/>
        </authorList>
    </citation>
    <scope>NUCLEOTIDE SEQUENCE [LARGE SCALE GENOMIC DNA]</scope>
    <source>
        <strain evidence="6 7">MEC069</strain>
    </source>
</reference>
<dbReference type="RefSeq" id="WP_134753099.1">
    <property type="nucleotide sequence ID" value="NZ_MYFO02000010.1"/>
</dbReference>
<dbReference type="Pfam" id="PF12706">
    <property type="entry name" value="Lactamase_B_2"/>
    <property type="match status" value="1"/>
</dbReference>
<evidence type="ECO:0000259" key="5">
    <source>
        <dbReference type="SMART" id="SM00849"/>
    </source>
</evidence>
<organism evidence="6 7">
    <name type="scientific">Paenibacillus athensensis</name>
    <dbReference type="NCBI Taxonomy" id="1967502"/>
    <lineage>
        <taxon>Bacteria</taxon>
        <taxon>Bacillati</taxon>
        <taxon>Bacillota</taxon>
        <taxon>Bacilli</taxon>
        <taxon>Bacillales</taxon>
        <taxon>Paenibacillaceae</taxon>
        <taxon>Paenibacillus</taxon>
    </lineage>
</organism>
<feature type="domain" description="Metallo-beta-lactamase" evidence="5">
    <location>
        <begin position="18"/>
        <end position="212"/>
    </location>
</feature>
<protein>
    <recommendedName>
        <fullName evidence="5">Metallo-beta-lactamase domain-containing protein</fullName>
    </recommendedName>
</protein>
<comment type="catalytic activity">
    <reaction evidence="2">
        <text>3',5'-cyclic CMP + H2O = CMP + H(+)</text>
        <dbReference type="Rhea" id="RHEA:72675"/>
        <dbReference type="ChEBI" id="CHEBI:15377"/>
        <dbReference type="ChEBI" id="CHEBI:15378"/>
        <dbReference type="ChEBI" id="CHEBI:58003"/>
        <dbReference type="ChEBI" id="CHEBI:60377"/>
    </reaction>
    <physiologicalReaction direction="left-to-right" evidence="2">
        <dbReference type="Rhea" id="RHEA:72676"/>
    </physiologicalReaction>
</comment>
<gene>
    <name evidence="6" type="ORF">B5M42_12040</name>
</gene>
<dbReference type="SUPFAM" id="SSF56281">
    <property type="entry name" value="Metallo-hydrolase/oxidoreductase"/>
    <property type="match status" value="1"/>
</dbReference>
<evidence type="ECO:0000313" key="7">
    <source>
        <dbReference type="Proteomes" id="UP000298246"/>
    </source>
</evidence>
<dbReference type="Proteomes" id="UP000298246">
    <property type="component" value="Unassembled WGS sequence"/>
</dbReference>
<dbReference type="EMBL" id="MYFO01000013">
    <property type="protein sequence ID" value="TFE87550.1"/>
    <property type="molecule type" value="Genomic_DNA"/>
</dbReference>
<dbReference type="OrthoDB" id="9794898at2"/>
<dbReference type="InterPro" id="IPR001279">
    <property type="entry name" value="Metallo-B-lactamas"/>
</dbReference>
<evidence type="ECO:0000256" key="2">
    <source>
        <dbReference type="ARBA" id="ARBA00034221"/>
    </source>
</evidence>
<dbReference type="Gene3D" id="3.60.15.10">
    <property type="entry name" value="Ribonuclease Z/Hydroxyacylglutathione hydrolase-like"/>
    <property type="match status" value="1"/>
</dbReference>
<comment type="caution">
    <text evidence="6">The sequence shown here is derived from an EMBL/GenBank/DDBJ whole genome shotgun (WGS) entry which is preliminary data.</text>
</comment>
<keyword evidence="1" id="KW-0862">Zinc</keyword>
<accession>A0A4Y8Q3T5</accession>
<evidence type="ECO:0000256" key="4">
    <source>
        <dbReference type="ARBA" id="ARBA00048505"/>
    </source>
</evidence>
<evidence type="ECO:0000256" key="3">
    <source>
        <dbReference type="ARBA" id="ARBA00034301"/>
    </source>
</evidence>
<dbReference type="PANTHER" id="PTHR46018:SF4">
    <property type="entry name" value="METALLO-HYDROLASE YHFI-RELATED"/>
    <property type="match status" value="1"/>
</dbReference>
<evidence type="ECO:0000256" key="1">
    <source>
        <dbReference type="ARBA" id="ARBA00022833"/>
    </source>
</evidence>
<comment type="function">
    <text evidence="3">Counteracts the endogenous Pycsar antiviral defense system. Phosphodiesterase that enables metal-dependent hydrolysis of host cyclic nucleotide Pycsar defense signals such as cCMP and cUMP.</text>
</comment>
<dbReference type="PANTHER" id="PTHR46018">
    <property type="entry name" value="ZINC PHOSPHODIESTERASE ELAC PROTEIN 1"/>
    <property type="match status" value="1"/>
</dbReference>
<dbReference type="InterPro" id="IPR036866">
    <property type="entry name" value="RibonucZ/Hydroxyglut_hydro"/>
</dbReference>
<dbReference type="CDD" id="cd07716">
    <property type="entry name" value="RNaseZ_short-form-like_MBL-fold"/>
    <property type="match status" value="1"/>
</dbReference>
<name>A0A4Y8Q3T5_9BACL</name>
<evidence type="ECO:0000313" key="6">
    <source>
        <dbReference type="EMBL" id="TFE87550.1"/>
    </source>
</evidence>
<sequence>MHITILGPWGAYPQAGEATAGYLLETDDNRVLLDCGSGVLAGLQKRLSLDELTHVMITHAHYDHIADLGCLQYACLIDKDLERRQADLPIYMACESGHAEALGHKAMPGTIMVPVAADDTLELGGMTCSFMRTLHGVYCLAVKVRCGGRTLVFTADTSFDEALIPFCAGADLLLAETSFYADQDARRYGHMNAREVGMLAARAGVGKLVLTHLPHFGELEKLVEEATAEFDGEITLASCGMELEL</sequence>
<comment type="catalytic activity">
    <reaction evidence="4">
        <text>3',5'-cyclic UMP + H2O = UMP + H(+)</text>
        <dbReference type="Rhea" id="RHEA:70575"/>
        <dbReference type="ChEBI" id="CHEBI:15377"/>
        <dbReference type="ChEBI" id="CHEBI:15378"/>
        <dbReference type="ChEBI" id="CHEBI:57865"/>
        <dbReference type="ChEBI" id="CHEBI:184387"/>
    </reaction>
    <physiologicalReaction direction="left-to-right" evidence="4">
        <dbReference type="Rhea" id="RHEA:70576"/>
    </physiologicalReaction>
</comment>
<keyword evidence="7" id="KW-1185">Reference proteome</keyword>